<name>A0A5N0TIZ8_9MICO</name>
<keyword evidence="3" id="KW-1185">Reference proteome</keyword>
<feature type="transmembrane region" description="Helical" evidence="1">
    <location>
        <begin position="12"/>
        <end position="34"/>
    </location>
</feature>
<reference evidence="3" key="1">
    <citation type="submission" date="2019-09" db="EMBL/GenBank/DDBJ databases">
        <title>Mumia zhuanghuii sp. nov. isolated from the intestinal contents of plateau pika (Ochotona curzoniae) in the Qinghai-Tibet plateau of China.</title>
        <authorList>
            <person name="Tian Z."/>
        </authorList>
    </citation>
    <scope>NUCLEOTIDE SEQUENCE [LARGE SCALE GENOMIC DNA]</scope>
    <source>
        <strain evidence="3">L-033</strain>
    </source>
</reference>
<protein>
    <submittedName>
        <fullName evidence="2">Uncharacterized protein</fullName>
    </submittedName>
</protein>
<accession>A0A5N0TIZ8</accession>
<comment type="caution">
    <text evidence="2">The sequence shown here is derived from an EMBL/GenBank/DDBJ whole genome shotgun (WGS) entry which is preliminary data.</text>
</comment>
<gene>
    <name evidence="2" type="ORF">F6B40_08915</name>
</gene>
<dbReference type="EMBL" id="VYUY01000009">
    <property type="protein sequence ID" value="KAA9133856.1"/>
    <property type="molecule type" value="Genomic_DNA"/>
</dbReference>
<keyword evidence="1" id="KW-0472">Membrane</keyword>
<keyword evidence="1" id="KW-1133">Transmembrane helix</keyword>
<evidence type="ECO:0000313" key="3">
    <source>
        <dbReference type="Proteomes" id="UP000326838"/>
    </source>
</evidence>
<dbReference type="AlphaFoldDB" id="A0A5N0TIZ8"/>
<evidence type="ECO:0000256" key="1">
    <source>
        <dbReference type="SAM" id="Phobius"/>
    </source>
</evidence>
<dbReference type="Proteomes" id="UP000326838">
    <property type="component" value="Unassembled WGS sequence"/>
</dbReference>
<proteinExistence type="predicted"/>
<organism evidence="2 3">
    <name type="scientific">Microbacterium caowuchunii</name>
    <dbReference type="NCBI Taxonomy" id="2614638"/>
    <lineage>
        <taxon>Bacteria</taxon>
        <taxon>Bacillati</taxon>
        <taxon>Actinomycetota</taxon>
        <taxon>Actinomycetes</taxon>
        <taxon>Micrococcales</taxon>
        <taxon>Microbacteriaceae</taxon>
        <taxon>Microbacterium</taxon>
    </lineage>
</organism>
<evidence type="ECO:0000313" key="2">
    <source>
        <dbReference type="EMBL" id="KAA9133856.1"/>
    </source>
</evidence>
<dbReference type="RefSeq" id="WP_150893164.1">
    <property type="nucleotide sequence ID" value="NZ_VYUY01000009.1"/>
</dbReference>
<keyword evidence="1" id="KW-0812">Transmembrane</keyword>
<sequence length="163" mass="17322">MTDYETAALAAQWVGSVSSALAVVVAAVFGYLTLQNNRRSRDAQQRASLAAASGGTQHRQGLVAGARTGGSTLRVAHRSGETWALVNSGPDTVHLVRIEGLTDLDKRRLREVPPEPTPLDAGQSTEFVLTSRYTMSGPANVVVWFSDRPGGTVLRTVLQVPAP</sequence>